<organism evidence="2 3">
    <name type="scientific">Gluconacetobacter diazotrophicus</name>
    <name type="common">Acetobacter diazotrophicus</name>
    <dbReference type="NCBI Taxonomy" id="33996"/>
    <lineage>
        <taxon>Bacteria</taxon>
        <taxon>Pseudomonadati</taxon>
        <taxon>Pseudomonadota</taxon>
        <taxon>Alphaproteobacteria</taxon>
        <taxon>Acetobacterales</taxon>
        <taxon>Acetobacteraceae</taxon>
        <taxon>Gluconacetobacter</taxon>
    </lineage>
</organism>
<evidence type="ECO:0000313" key="2">
    <source>
        <dbReference type="EMBL" id="MBB2156620.1"/>
    </source>
</evidence>
<feature type="transmembrane region" description="Helical" evidence="1">
    <location>
        <begin position="198"/>
        <end position="217"/>
    </location>
</feature>
<dbReference type="AlphaFoldDB" id="A0A7W4I5K9"/>
<keyword evidence="1" id="KW-0472">Membrane</keyword>
<name>A0A7W4I5K9_GLUDI</name>
<evidence type="ECO:0000256" key="1">
    <source>
        <dbReference type="SAM" id="Phobius"/>
    </source>
</evidence>
<gene>
    <name evidence="2" type="ORF">HLH33_09915</name>
</gene>
<dbReference type="EMBL" id="JABEQG010000016">
    <property type="protein sequence ID" value="MBB2156620.1"/>
    <property type="molecule type" value="Genomic_DNA"/>
</dbReference>
<protein>
    <submittedName>
        <fullName evidence="2">Pilus biosynthesis protein PilR</fullName>
    </submittedName>
</protein>
<keyword evidence="1" id="KW-1133">Transmembrane helix</keyword>
<keyword evidence="1" id="KW-0812">Transmembrane</keyword>
<proteinExistence type="predicted"/>
<comment type="caution">
    <text evidence="2">The sequence shown here is derived from an EMBL/GenBank/DDBJ whole genome shotgun (WGS) entry which is preliminary data.</text>
</comment>
<accession>A0A7W4I5K9</accession>
<dbReference type="RefSeq" id="WP_183115851.1">
    <property type="nucleotide sequence ID" value="NZ_JABEQG010000016.1"/>
</dbReference>
<dbReference type="Proteomes" id="UP000550787">
    <property type="component" value="Unassembled WGS sequence"/>
</dbReference>
<reference evidence="2 3" key="1">
    <citation type="submission" date="2020-04" db="EMBL/GenBank/DDBJ databases">
        <title>Description of novel Gluconacetobacter.</title>
        <authorList>
            <person name="Sombolestani A."/>
        </authorList>
    </citation>
    <scope>NUCLEOTIDE SEQUENCE [LARGE SCALE GENOMIC DNA]</scope>
    <source>
        <strain evidence="2 3">LMG 7603</strain>
    </source>
</reference>
<feature type="transmembrane region" description="Helical" evidence="1">
    <location>
        <begin position="348"/>
        <end position="369"/>
    </location>
</feature>
<feature type="transmembrane region" description="Helical" evidence="1">
    <location>
        <begin position="143"/>
        <end position="166"/>
    </location>
</feature>
<sequence length="370" mass="41058">MSFQIIHSQARTHRPDSQFDGIHLILARMWFGWRVRKGLYEMMGPRIAEDVGSGSTPERLCAAYARRLRRRRRNQAASVMESIVSDMELHSKRLAGALRPVVPDDEYFILEAGESGSNIPAMLDLLLNMRANNAAIFAAYRKLALVMSMYGVMVYGAIYSIAAFALPDMQKTAALSHEQRSAAGQILDEFAAITAGNAPYYVIGIIGALTIAMYLSLTRLTGPARLLLERLPPWSIYRNIQGYVWLTTFVVLMQAGNRPETRIIQEQASMASPWLRERLDALAECMGLHAMHLPRALEQTGFNFPSSEMIDDIDTAWGSGSGGYEKLLRKSDTWAREMVKTATATADVLMTIGTISVWIISGIVMLGSMG</sequence>
<evidence type="ECO:0000313" key="3">
    <source>
        <dbReference type="Proteomes" id="UP000550787"/>
    </source>
</evidence>